<comment type="subunit">
    <text evidence="13">F-type ATPases have 2 components, F(1) - the catalytic core - and F(0) - the membrane proton channel. F(1) has five subunits: alpha(3), beta(3), gamma(1), delta(1), epsilon(1). F(0) has four main subunits: a(1), b(2) and c(10-14). The alpha and beta chains form an alternating ring which encloses part of the gamma chain. F(1) is attached to F(0) by a central stalk formed by the gamma and epsilon chains, while a peripheral stalk is formed by the delta and b chains.</text>
</comment>
<dbReference type="Pfam" id="PF00430">
    <property type="entry name" value="ATP-synt_B"/>
    <property type="match status" value="1"/>
</dbReference>
<keyword evidence="7 15" id="KW-1133">Transmembrane helix</keyword>
<keyword evidence="2 15" id="KW-0813">Transport</keyword>
<evidence type="ECO:0000256" key="11">
    <source>
        <dbReference type="ARBA" id="ARBA00025198"/>
    </source>
</evidence>
<keyword evidence="3 15" id="KW-1003">Cell membrane</keyword>
<dbReference type="InterPro" id="IPR028987">
    <property type="entry name" value="ATP_synth_B-like_membr_sf"/>
</dbReference>
<dbReference type="Proteomes" id="UP000253517">
    <property type="component" value="Unassembled WGS sequence"/>
</dbReference>
<evidence type="ECO:0000256" key="10">
    <source>
        <dbReference type="ARBA" id="ARBA00023310"/>
    </source>
</evidence>
<evidence type="ECO:0000256" key="4">
    <source>
        <dbReference type="ARBA" id="ARBA00022547"/>
    </source>
</evidence>
<feature type="coiled-coil region" evidence="17">
    <location>
        <begin position="37"/>
        <end position="141"/>
    </location>
</feature>
<dbReference type="InterPro" id="IPR005864">
    <property type="entry name" value="ATP_synth_F0_bsu_bac"/>
</dbReference>
<evidence type="ECO:0000256" key="6">
    <source>
        <dbReference type="ARBA" id="ARBA00022781"/>
    </source>
</evidence>
<dbReference type="SUPFAM" id="SSF81573">
    <property type="entry name" value="F1F0 ATP synthase subunit B, membrane domain"/>
    <property type="match status" value="1"/>
</dbReference>
<comment type="caution">
    <text evidence="18">The sequence shown here is derived from an EMBL/GenBank/DDBJ whole genome shotgun (WGS) entry which is preliminary data.</text>
</comment>
<evidence type="ECO:0000256" key="3">
    <source>
        <dbReference type="ARBA" id="ARBA00022475"/>
    </source>
</evidence>
<keyword evidence="17" id="KW-0175">Coiled coil</keyword>
<keyword evidence="19" id="KW-1185">Reference proteome</keyword>
<evidence type="ECO:0000256" key="17">
    <source>
        <dbReference type="SAM" id="Coils"/>
    </source>
</evidence>
<proteinExistence type="inferred from homology"/>
<keyword evidence="4 15" id="KW-0138">CF(0)</keyword>
<dbReference type="GO" id="GO:0045259">
    <property type="term" value="C:proton-transporting ATP synthase complex"/>
    <property type="evidence" value="ECO:0007669"/>
    <property type="project" value="UniProtKB-KW"/>
</dbReference>
<comment type="similarity">
    <text evidence="1 15 16">Belongs to the ATPase B chain family.</text>
</comment>
<dbReference type="AlphaFoldDB" id="A0A369A678"/>
<evidence type="ECO:0000256" key="7">
    <source>
        <dbReference type="ARBA" id="ARBA00022989"/>
    </source>
</evidence>
<comment type="function">
    <text evidence="11 15">F(1)F(0) ATP synthase produces ATP from ADP in the presence of a proton or sodium gradient. F-type ATPases consist of two structural domains, F(1) containing the extramembraneous catalytic core and F(0) containing the membrane proton channel, linked together by a central stalk and a peripheral stalk. During catalysis, ATP synthesis in the catalytic domain of F(1) is coupled via a rotary mechanism of the central stalk subunits to proton translocation.</text>
</comment>
<evidence type="ECO:0000313" key="18">
    <source>
        <dbReference type="EMBL" id="RCX03918.1"/>
    </source>
</evidence>
<dbReference type="HAMAP" id="MF_01398">
    <property type="entry name" value="ATP_synth_b_bprime"/>
    <property type="match status" value="1"/>
</dbReference>
<dbReference type="GO" id="GO:0046961">
    <property type="term" value="F:proton-transporting ATPase activity, rotational mechanism"/>
    <property type="evidence" value="ECO:0007669"/>
    <property type="project" value="TreeGrafter"/>
</dbReference>
<dbReference type="NCBIfam" id="TIGR01144">
    <property type="entry name" value="ATP_synt_b"/>
    <property type="match status" value="1"/>
</dbReference>
<dbReference type="CDD" id="cd06503">
    <property type="entry name" value="ATP-synt_Fo_b"/>
    <property type="match status" value="1"/>
</dbReference>
<keyword evidence="10 15" id="KW-0066">ATP synthesis</keyword>
<dbReference type="InterPro" id="IPR050059">
    <property type="entry name" value="ATP_synthase_B_chain"/>
</dbReference>
<keyword evidence="5 15" id="KW-0812">Transmembrane</keyword>
<dbReference type="GO" id="GO:0046933">
    <property type="term" value="F:proton-transporting ATP synthase activity, rotational mechanism"/>
    <property type="evidence" value="ECO:0007669"/>
    <property type="project" value="UniProtKB-UniRule"/>
</dbReference>
<dbReference type="GO" id="GO:0005886">
    <property type="term" value="C:plasma membrane"/>
    <property type="evidence" value="ECO:0007669"/>
    <property type="project" value="UniProtKB-SubCell"/>
</dbReference>
<dbReference type="RefSeq" id="WP_037357440.1">
    <property type="nucleotide sequence ID" value="NZ_BHZF01000002.1"/>
</dbReference>
<dbReference type="InterPro" id="IPR002146">
    <property type="entry name" value="ATP_synth_b/b'su_bac/chlpt"/>
</dbReference>
<organism evidence="18 19">
    <name type="scientific">Schleiferia thermophila</name>
    <dbReference type="NCBI Taxonomy" id="884107"/>
    <lineage>
        <taxon>Bacteria</taxon>
        <taxon>Pseudomonadati</taxon>
        <taxon>Bacteroidota</taxon>
        <taxon>Flavobacteriia</taxon>
        <taxon>Flavobacteriales</taxon>
        <taxon>Schleiferiaceae</taxon>
        <taxon>Schleiferia</taxon>
    </lineage>
</organism>
<keyword evidence="8 15" id="KW-0406">Ion transport</keyword>
<evidence type="ECO:0000256" key="5">
    <source>
        <dbReference type="ARBA" id="ARBA00022692"/>
    </source>
</evidence>
<evidence type="ECO:0000256" key="13">
    <source>
        <dbReference type="ARBA" id="ARBA00026054"/>
    </source>
</evidence>
<evidence type="ECO:0000256" key="15">
    <source>
        <dbReference type="HAMAP-Rule" id="MF_01398"/>
    </source>
</evidence>
<dbReference type="PANTHER" id="PTHR33445">
    <property type="entry name" value="ATP SYNTHASE SUBUNIT B', CHLOROPLASTIC"/>
    <property type="match status" value="1"/>
</dbReference>
<dbReference type="PANTHER" id="PTHR33445:SF1">
    <property type="entry name" value="ATP SYNTHASE SUBUNIT B"/>
    <property type="match status" value="1"/>
</dbReference>
<comment type="subunit">
    <text evidence="15">F-type ATPases have 2 components, F(1) - the catalytic core - and F(0) - the membrane proton channel. F(1) has five subunits: alpha(3), beta(3), gamma(1), delta(1), epsilon(1). F(0) has three main subunits: a(1), b(2) and c(10-14). The alpha and beta chains form an alternating ring which encloses part of the gamma chain. F(1) is attached to F(0) by a central stalk formed by the gamma and epsilon chains, while a peripheral stalk is formed by the delta and b chains.</text>
</comment>
<feature type="transmembrane region" description="Helical" evidence="15">
    <location>
        <begin position="6"/>
        <end position="30"/>
    </location>
</feature>
<comment type="function">
    <text evidence="12">Component of the F(0) channel, it forms part of the peripheral stalk, linking F(1) to F(0). The b'-subunit is a diverged and duplicated form of b found in plants and photosynthetic bacteria.</text>
</comment>
<comment type="subcellular location">
    <subcellularLocation>
        <location evidence="15">Cell membrane</location>
        <topology evidence="15">Single-pass membrane protein</topology>
    </subcellularLocation>
    <subcellularLocation>
        <location evidence="14">Endomembrane system</location>
        <topology evidence="14">Single-pass membrane protein</topology>
    </subcellularLocation>
</comment>
<evidence type="ECO:0000256" key="9">
    <source>
        <dbReference type="ARBA" id="ARBA00023136"/>
    </source>
</evidence>
<dbReference type="Gene3D" id="1.20.5.620">
    <property type="entry name" value="F1F0 ATP synthase subunit B, membrane domain"/>
    <property type="match status" value="1"/>
</dbReference>
<evidence type="ECO:0000256" key="2">
    <source>
        <dbReference type="ARBA" id="ARBA00022448"/>
    </source>
</evidence>
<evidence type="ECO:0000256" key="1">
    <source>
        <dbReference type="ARBA" id="ARBA00005513"/>
    </source>
</evidence>
<keyword evidence="9 15" id="KW-0472">Membrane</keyword>
<evidence type="ECO:0000256" key="14">
    <source>
        <dbReference type="ARBA" id="ARBA00037847"/>
    </source>
</evidence>
<evidence type="ECO:0000313" key="19">
    <source>
        <dbReference type="Proteomes" id="UP000253517"/>
    </source>
</evidence>
<protein>
    <recommendedName>
        <fullName evidence="15">ATP synthase subunit b</fullName>
    </recommendedName>
    <alternativeName>
        <fullName evidence="15">ATP synthase F(0) sector subunit b</fullName>
    </alternativeName>
    <alternativeName>
        <fullName evidence="15">ATPase subunit I</fullName>
    </alternativeName>
    <alternativeName>
        <fullName evidence="15">F-type ATPase subunit b</fullName>
        <shortName evidence="15">F-ATPase subunit b</shortName>
    </alternativeName>
</protein>
<sequence>MELVTPGFGLFIWTLITFLLLVFILGKFAWKPILNSVKEREKNIEEALYAAEKARQEMQNLTNENEKLLKEARSERDAILKEARELKEKILSDAKEAAKIQGEKLLSEARKQIENEKMAAINELKNQVASLSIEIAEKILQKELEDSKKHEEFASSIINKVMIN</sequence>
<evidence type="ECO:0000256" key="8">
    <source>
        <dbReference type="ARBA" id="ARBA00023065"/>
    </source>
</evidence>
<dbReference type="GO" id="GO:0012505">
    <property type="term" value="C:endomembrane system"/>
    <property type="evidence" value="ECO:0007669"/>
    <property type="project" value="UniProtKB-SubCell"/>
</dbReference>
<reference evidence="18 19" key="1">
    <citation type="submission" date="2018-07" db="EMBL/GenBank/DDBJ databases">
        <title>Genomic Encyclopedia of Type Strains, Phase IV (KMG-IV): sequencing the most valuable type-strain genomes for metagenomic binning, comparative biology and taxonomic classification.</title>
        <authorList>
            <person name="Goeker M."/>
        </authorList>
    </citation>
    <scope>NUCLEOTIDE SEQUENCE [LARGE SCALE GENOMIC DNA]</scope>
    <source>
        <strain evidence="18 19">DSM 21410</strain>
    </source>
</reference>
<evidence type="ECO:0000256" key="12">
    <source>
        <dbReference type="ARBA" id="ARBA00025614"/>
    </source>
</evidence>
<dbReference type="NCBIfam" id="NF011041">
    <property type="entry name" value="PRK14471.1"/>
    <property type="match status" value="1"/>
</dbReference>
<keyword evidence="6 15" id="KW-0375">Hydrogen ion transport</keyword>
<evidence type="ECO:0000256" key="16">
    <source>
        <dbReference type="RuleBase" id="RU003848"/>
    </source>
</evidence>
<accession>A0A369A678</accession>
<dbReference type="EMBL" id="QPJS01000002">
    <property type="protein sequence ID" value="RCX03918.1"/>
    <property type="molecule type" value="Genomic_DNA"/>
</dbReference>
<gene>
    <name evidence="15" type="primary">atpF</name>
    <name evidence="18" type="ORF">DES35_102375</name>
</gene>
<name>A0A369A678_9FLAO</name>